<protein>
    <submittedName>
        <fullName evidence="8">Sodium/potassium-transporting ATPase subunit beta-2</fullName>
    </submittedName>
</protein>
<evidence type="ECO:0000256" key="2">
    <source>
        <dbReference type="ARBA" id="ARBA00005876"/>
    </source>
</evidence>
<keyword evidence="6 7" id="KW-0472">Membrane</keyword>
<evidence type="ECO:0000256" key="1">
    <source>
        <dbReference type="ARBA" id="ARBA00004606"/>
    </source>
</evidence>
<evidence type="ECO:0000256" key="4">
    <source>
        <dbReference type="ARBA" id="ARBA00022968"/>
    </source>
</evidence>
<dbReference type="Gene3D" id="2.60.40.1660">
    <property type="entry name" value="Na, k-atpase alpha subunit"/>
    <property type="match status" value="2"/>
</dbReference>
<keyword evidence="5 7" id="KW-1133">Transmembrane helix</keyword>
<dbReference type="OrthoDB" id="5912413at2759"/>
<dbReference type="GO" id="GO:1990573">
    <property type="term" value="P:potassium ion import across plasma membrane"/>
    <property type="evidence" value="ECO:0007669"/>
    <property type="project" value="TreeGrafter"/>
</dbReference>
<feature type="transmembrane region" description="Helical" evidence="7">
    <location>
        <begin position="12"/>
        <end position="33"/>
    </location>
</feature>
<keyword evidence="3 7" id="KW-0812">Transmembrane</keyword>
<comment type="similarity">
    <text evidence="2">Belongs to the X(+)/potassium ATPases subunit beta family.</text>
</comment>
<evidence type="ECO:0000313" key="9">
    <source>
        <dbReference type="Proteomes" id="UP000292052"/>
    </source>
</evidence>
<dbReference type="PANTHER" id="PTHR11523">
    <property type="entry name" value="SODIUM/POTASSIUM-DEPENDENT ATPASE BETA SUBUNIT"/>
    <property type="match status" value="1"/>
</dbReference>
<dbReference type="GO" id="GO:0036376">
    <property type="term" value="P:sodium ion export across plasma membrane"/>
    <property type="evidence" value="ECO:0007669"/>
    <property type="project" value="TreeGrafter"/>
</dbReference>
<dbReference type="PANTHER" id="PTHR11523:SF28">
    <property type="entry name" value="NA_K-ATPASE BETA SUBUNIT ISOFORM 4-RELATED"/>
    <property type="match status" value="1"/>
</dbReference>
<comment type="caution">
    <text evidence="8">The sequence shown here is derived from an EMBL/GenBank/DDBJ whole genome shotgun (WGS) entry which is preliminary data.</text>
</comment>
<evidence type="ECO:0000256" key="5">
    <source>
        <dbReference type="ARBA" id="ARBA00022989"/>
    </source>
</evidence>
<dbReference type="InterPro" id="IPR000402">
    <property type="entry name" value="Na/K_ATPase_sub_beta"/>
</dbReference>
<evidence type="ECO:0000256" key="6">
    <source>
        <dbReference type="ARBA" id="ARBA00023136"/>
    </source>
</evidence>
<gene>
    <name evidence="8" type="ORF">BDFB_002175</name>
</gene>
<proteinExistence type="inferred from homology"/>
<evidence type="ECO:0000256" key="3">
    <source>
        <dbReference type="ARBA" id="ARBA00022692"/>
    </source>
</evidence>
<evidence type="ECO:0000313" key="8">
    <source>
        <dbReference type="EMBL" id="RZC38210.1"/>
    </source>
</evidence>
<dbReference type="GO" id="GO:0005890">
    <property type="term" value="C:sodium:potassium-exchanging ATPase complex"/>
    <property type="evidence" value="ECO:0007669"/>
    <property type="project" value="InterPro"/>
</dbReference>
<name>A0A482VZF1_ASBVE</name>
<keyword evidence="4" id="KW-0735">Signal-anchor</keyword>
<dbReference type="Proteomes" id="UP000292052">
    <property type="component" value="Unassembled WGS sequence"/>
</dbReference>
<dbReference type="Gene3D" id="1.20.5.170">
    <property type="match status" value="2"/>
</dbReference>
<keyword evidence="9" id="KW-1185">Reference proteome</keyword>
<sequence>MNTKENIGKTLLFYLIFYAVLLGFFAVMLAVFYQTLDDIKPKRRGNDSLIGSNPGLGFRPMPPDSNVKSTLIWYNSSDKGYTQYWQNELDKFLSAYTDMEKSENIQNCDDIDQPEKDKACEFKLAENFAPCLHDYGYGFDSNLGGPCIFLKLNKVRTFCFLLLKITMTFQIFGWQPEYYNSTTIPSTMPQYLREHIEMEERKDAVLKLLMFFNFESLYCDHLQHYVVWVDCVGENPADVENIGAITYHPLRGFHQKYFPFTNVKGYVSPLVAVHFEKPERGVLINIECKAWARNIHHDRVNRRGLNRGPGQVYDFRINENWAPRFKNFKYGVSTKLLFFYFIFYAVLAAFFAGMMAFFYRSLNDDRPKLLLHESLIGNNPIYTRPATSENIQNCDQLSEPEDGKVCEFQLSTSFAPCLNEYHFGLDSKEGGPCIFLKLNKIFGWVPECYNSTTAPRDMPKHLREYIKLKEMIGEEYDMIWIDCEGENPVDKNNLGPITYYPARGFHQKYFPFTNIKGYVSPLVAVHFEKPKRDTLINVECKAWARNIYHDRFNNRGMVHFKLMIH</sequence>
<reference evidence="8 9" key="1">
    <citation type="submission" date="2017-03" db="EMBL/GenBank/DDBJ databases">
        <title>Genome of the blue death feigning beetle - Asbolus verrucosus.</title>
        <authorList>
            <person name="Rider S.D."/>
        </authorList>
    </citation>
    <scope>NUCLEOTIDE SEQUENCE [LARGE SCALE GENOMIC DNA]</scope>
    <source>
        <strain evidence="8">Butters</strain>
        <tissue evidence="8">Head and leg muscle</tissue>
    </source>
</reference>
<dbReference type="Pfam" id="PF00287">
    <property type="entry name" value="Na_K-ATPase"/>
    <property type="match status" value="3"/>
</dbReference>
<organism evidence="8 9">
    <name type="scientific">Asbolus verrucosus</name>
    <name type="common">Desert ironclad beetle</name>
    <dbReference type="NCBI Taxonomy" id="1661398"/>
    <lineage>
        <taxon>Eukaryota</taxon>
        <taxon>Metazoa</taxon>
        <taxon>Ecdysozoa</taxon>
        <taxon>Arthropoda</taxon>
        <taxon>Hexapoda</taxon>
        <taxon>Insecta</taxon>
        <taxon>Pterygota</taxon>
        <taxon>Neoptera</taxon>
        <taxon>Endopterygota</taxon>
        <taxon>Coleoptera</taxon>
        <taxon>Polyphaga</taxon>
        <taxon>Cucujiformia</taxon>
        <taxon>Tenebrionidae</taxon>
        <taxon>Pimeliinae</taxon>
        <taxon>Asbolus</taxon>
    </lineage>
</organism>
<comment type="subcellular location">
    <subcellularLocation>
        <location evidence="1">Membrane</location>
        <topology evidence="1">Single-pass type II membrane protein</topology>
    </subcellularLocation>
</comment>
<dbReference type="GO" id="GO:0030007">
    <property type="term" value="P:intracellular potassium ion homeostasis"/>
    <property type="evidence" value="ECO:0007669"/>
    <property type="project" value="TreeGrafter"/>
</dbReference>
<accession>A0A482VZF1</accession>
<dbReference type="AlphaFoldDB" id="A0A482VZF1"/>
<dbReference type="STRING" id="1661398.A0A482VZF1"/>
<dbReference type="GO" id="GO:0001671">
    <property type="term" value="F:ATPase activator activity"/>
    <property type="evidence" value="ECO:0007669"/>
    <property type="project" value="TreeGrafter"/>
</dbReference>
<dbReference type="EMBL" id="QDEB01045512">
    <property type="protein sequence ID" value="RZC38210.1"/>
    <property type="molecule type" value="Genomic_DNA"/>
</dbReference>
<dbReference type="GO" id="GO:0006883">
    <property type="term" value="P:intracellular sodium ion homeostasis"/>
    <property type="evidence" value="ECO:0007669"/>
    <property type="project" value="TreeGrafter"/>
</dbReference>
<dbReference type="InterPro" id="IPR038702">
    <property type="entry name" value="Na/K_ATPase_sub_beta_sf"/>
</dbReference>
<evidence type="ECO:0000256" key="7">
    <source>
        <dbReference type="SAM" id="Phobius"/>
    </source>
</evidence>
<feature type="transmembrane region" description="Helical" evidence="7">
    <location>
        <begin position="336"/>
        <end position="359"/>
    </location>
</feature>